<accession>A0A5P3AQN2</accession>
<dbReference type="EMBL" id="CP043529">
    <property type="protein sequence ID" value="QEW36027.1"/>
    <property type="molecule type" value="Genomic_DNA"/>
</dbReference>
<feature type="transmembrane region" description="Helical" evidence="1">
    <location>
        <begin position="121"/>
        <end position="139"/>
    </location>
</feature>
<dbReference type="Proteomes" id="UP000326091">
    <property type="component" value="Chromosome"/>
</dbReference>
<evidence type="ECO:0000313" key="3">
    <source>
        <dbReference type="Proteomes" id="UP000326091"/>
    </source>
</evidence>
<keyword evidence="1" id="KW-0472">Membrane</keyword>
<organism evidence="2 3">
    <name type="scientific">Phocaeicola vulgatus</name>
    <name type="common">Bacteroides vulgatus</name>
    <dbReference type="NCBI Taxonomy" id="821"/>
    <lineage>
        <taxon>Bacteria</taxon>
        <taxon>Pseudomonadati</taxon>
        <taxon>Bacteroidota</taxon>
        <taxon>Bacteroidia</taxon>
        <taxon>Bacteroidales</taxon>
        <taxon>Bacteroidaceae</taxon>
        <taxon>Phocaeicola</taxon>
    </lineage>
</organism>
<dbReference type="GO" id="GO:0015661">
    <property type="term" value="F:L-lysine efflux transmembrane transporter activity"/>
    <property type="evidence" value="ECO:0007669"/>
    <property type="project" value="InterPro"/>
</dbReference>
<keyword evidence="1" id="KW-0812">Transmembrane</keyword>
<feature type="transmembrane region" description="Helical" evidence="1">
    <location>
        <begin position="151"/>
        <end position="175"/>
    </location>
</feature>
<evidence type="ECO:0000313" key="2">
    <source>
        <dbReference type="EMBL" id="QEW36027.1"/>
    </source>
</evidence>
<proteinExistence type="predicted"/>
<evidence type="ECO:0000256" key="1">
    <source>
        <dbReference type="SAM" id="Phobius"/>
    </source>
</evidence>
<protein>
    <submittedName>
        <fullName evidence="2">Lysine exporter LysO</fullName>
    </submittedName>
</protein>
<feature type="transmembrane region" description="Helical" evidence="1">
    <location>
        <begin position="181"/>
        <end position="202"/>
    </location>
</feature>
<dbReference type="PANTHER" id="PTHR35804:SF1">
    <property type="entry name" value="LYSINE EXPORTER LYSO"/>
    <property type="match status" value="1"/>
</dbReference>
<keyword evidence="1" id="KW-1133">Transmembrane helix</keyword>
<dbReference type="PANTHER" id="PTHR35804">
    <property type="entry name" value="LYSINE EXPORTER LYSO"/>
    <property type="match status" value="1"/>
</dbReference>
<feature type="transmembrane region" description="Helical" evidence="1">
    <location>
        <begin position="273"/>
        <end position="295"/>
    </location>
</feature>
<feature type="transmembrane region" description="Helical" evidence="1">
    <location>
        <begin position="243"/>
        <end position="266"/>
    </location>
</feature>
<dbReference type="GO" id="GO:0005886">
    <property type="term" value="C:plasma membrane"/>
    <property type="evidence" value="ECO:0007669"/>
    <property type="project" value="TreeGrafter"/>
</dbReference>
<dbReference type="Pfam" id="PF03956">
    <property type="entry name" value="Lys_export"/>
    <property type="match status" value="2"/>
</dbReference>
<dbReference type="InterPro" id="IPR005642">
    <property type="entry name" value="LysO"/>
</dbReference>
<sequence>MFTFISIMAVGVLIGYPLRHKSQVRKITPLIHIVVCLLLFLLGLSIGLNRLIIDNLGYFCSQAAVISSLSILGSMMASLAVYHIFFKGKGQAVKSSLVTLAFFLFGCVAGVSYAVDFDVHQTSVYVLYVLMLLLGINLGSNRNLRQFVLSLNFRTLLVPLATVSGTLLFSAIGGFLLSRWSIFDCMAVGSGFSYYSVSSILITQIKSPSIGVQLATELGTIALLSNIFREMTALIGAPLFRKYFGYLAPISAAGIGSSDISLAAIARCSGPEAVPVAIVHGILINISMPFFVSFFCKL</sequence>
<reference evidence="2 3" key="1">
    <citation type="submission" date="2019-09" db="EMBL/GenBank/DDBJ databases">
        <title>Commensal-derived Metabolites Govern Vibrio cholerae Pathogenesis in Host.</title>
        <authorList>
            <person name="Yoon S.S."/>
            <person name="Yoon M.Y."/>
        </authorList>
    </citation>
    <scope>NUCLEOTIDE SEQUENCE [LARGE SCALE GENOMIC DNA]</scope>
    <source>
        <strain evidence="2 3">VIC01</strain>
    </source>
</reference>
<feature type="transmembrane region" description="Helical" evidence="1">
    <location>
        <begin position="97"/>
        <end position="115"/>
    </location>
</feature>
<feature type="transmembrane region" description="Helical" evidence="1">
    <location>
        <begin position="64"/>
        <end position="85"/>
    </location>
</feature>
<gene>
    <name evidence="2" type="primary">lysO_1</name>
    <name evidence="2" type="ORF">VIC01_01535</name>
</gene>
<dbReference type="AlphaFoldDB" id="A0A5P3AQN2"/>
<feature type="transmembrane region" description="Helical" evidence="1">
    <location>
        <begin position="30"/>
        <end position="52"/>
    </location>
</feature>
<name>A0A5P3AQN2_PHOVU</name>